<feature type="compositionally biased region" description="Basic and acidic residues" evidence="1">
    <location>
        <begin position="31"/>
        <end position="40"/>
    </location>
</feature>
<evidence type="ECO:0000313" key="2">
    <source>
        <dbReference type="Proteomes" id="UP000887565"/>
    </source>
</evidence>
<organism evidence="2 3">
    <name type="scientific">Romanomermis culicivorax</name>
    <name type="common">Nematode worm</name>
    <dbReference type="NCBI Taxonomy" id="13658"/>
    <lineage>
        <taxon>Eukaryota</taxon>
        <taxon>Metazoa</taxon>
        <taxon>Ecdysozoa</taxon>
        <taxon>Nematoda</taxon>
        <taxon>Enoplea</taxon>
        <taxon>Dorylaimia</taxon>
        <taxon>Mermithida</taxon>
        <taxon>Mermithoidea</taxon>
        <taxon>Mermithidae</taxon>
        <taxon>Romanomermis</taxon>
    </lineage>
</organism>
<dbReference type="AlphaFoldDB" id="A0A915JKZ2"/>
<dbReference type="Proteomes" id="UP000887565">
    <property type="component" value="Unplaced"/>
</dbReference>
<accession>A0A915JKZ2</accession>
<feature type="region of interest" description="Disordered" evidence="1">
    <location>
        <begin position="1"/>
        <end position="40"/>
    </location>
</feature>
<dbReference type="WBParaSite" id="nRc.2.0.1.t26864-RA">
    <property type="protein sequence ID" value="nRc.2.0.1.t26864-RA"/>
    <property type="gene ID" value="nRc.2.0.1.g26864"/>
</dbReference>
<sequence length="65" mass="7337">MTPPAPLWDTEGPFGNPIGLPPFRGPPSQKTEMKPKINEGEVVDKTTSDKQPHVTFLESNFDWDW</sequence>
<keyword evidence="2" id="KW-1185">Reference proteome</keyword>
<reference evidence="3" key="1">
    <citation type="submission" date="2022-11" db="UniProtKB">
        <authorList>
            <consortium name="WormBaseParasite"/>
        </authorList>
    </citation>
    <scope>IDENTIFICATION</scope>
</reference>
<protein>
    <submittedName>
        <fullName evidence="3">Uncharacterized protein</fullName>
    </submittedName>
</protein>
<evidence type="ECO:0000256" key="1">
    <source>
        <dbReference type="SAM" id="MobiDB-lite"/>
    </source>
</evidence>
<proteinExistence type="predicted"/>
<name>A0A915JKZ2_ROMCU</name>
<evidence type="ECO:0000313" key="3">
    <source>
        <dbReference type="WBParaSite" id="nRc.2.0.1.t26864-RA"/>
    </source>
</evidence>